<feature type="chain" id="PRO_5011629503" evidence="7">
    <location>
        <begin position="20"/>
        <end position="43"/>
    </location>
</feature>
<evidence type="ECO:0000313" key="8">
    <source>
        <dbReference type="EMBL" id="SFC75304.1"/>
    </source>
</evidence>
<keyword evidence="9" id="KW-1185">Reference proteome</keyword>
<sequence>MKKWMSMMLIALFSAAALSACNTVGGAGEDIEAGGESIQDAAN</sequence>
<evidence type="ECO:0000256" key="7">
    <source>
        <dbReference type="SAM" id="SignalP"/>
    </source>
</evidence>
<dbReference type="PROSITE" id="PS51257">
    <property type="entry name" value="PROKAR_LIPOPROTEIN"/>
    <property type="match status" value="1"/>
</dbReference>
<reference evidence="9" key="1">
    <citation type="submission" date="2016-10" db="EMBL/GenBank/DDBJ databases">
        <authorList>
            <person name="Varghese N."/>
            <person name="Submissions S."/>
        </authorList>
    </citation>
    <scope>NUCLEOTIDE SEQUENCE [LARGE SCALE GENOMIC DNA]</scope>
    <source>
        <strain evidence="9">DSM 23439</strain>
    </source>
</reference>
<evidence type="ECO:0000256" key="5">
    <source>
        <dbReference type="ARBA" id="ARBA00023139"/>
    </source>
</evidence>
<accession>A0A1I1LQA7</accession>
<comment type="similarity">
    <text evidence="1">Belongs to the EcnA/EcnB lipoprotein family.</text>
</comment>
<organism evidence="8 9">
    <name type="scientific">Kushneria avicenniae</name>
    <dbReference type="NCBI Taxonomy" id="402385"/>
    <lineage>
        <taxon>Bacteria</taxon>
        <taxon>Pseudomonadati</taxon>
        <taxon>Pseudomonadota</taxon>
        <taxon>Gammaproteobacteria</taxon>
        <taxon>Oceanospirillales</taxon>
        <taxon>Halomonadaceae</taxon>
        <taxon>Kushneria</taxon>
    </lineage>
</organism>
<keyword evidence="5" id="KW-0564">Palmitate</keyword>
<dbReference type="Proteomes" id="UP000199046">
    <property type="component" value="Unassembled WGS sequence"/>
</dbReference>
<dbReference type="Pfam" id="PF08085">
    <property type="entry name" value="Entericidin"/>
    <property type="match status" value="1"/>
</dbReference>
<evidence type="ECO:0000256" key="4">
    <source>
        <dbReference type="ARBA" id="ARBA00023136"/>
    </source>
</evidence>
<dbReference type="InterPro" id="IPR012556">
    <property type="entry name" value="Entericidin"/>
</dbReference>
<feature type="signal peptide" evidence="7">
    <location>
        <begin position="1"/>
        <end position="19"/>
    </location>
</feature>
<gene>
    <name evidence="8" type="ORF">SAMN05421848_2637</name>
</gene>
<evidence type="ECO:0000256" key="2">
    <source>
        <dbReference type="ARBA" id="ARBA00022475"/>
    </source>
</evidence>
<keyword evidence="4" id="KW-0472">Membrane</keyword>
<evidence type="ECO:0000256" key="1">
    <source>
        <dbReference type="ARBA" id="ARBA00010296"/>
    </source>
</evidence>
<evidence type="ECO:0000256" key="6">
    <source>
        <dbReference type="ARBA" id="ARBA00023288"/>
    </source>
</evidence>
<dbReference type="GO" id="GO:0009636">
    <property type="term" value="P:response to toxic substance"/>
    <property type="evidence" value="ECO:0007669"/>
    <property type="project" value="InterPro"/>
</dbReference>
<evidence type="ECO:0000256" key="3">
    <source>
        <dbReference type="ARBA" id="ARBA00022729"/>
    </source>
</evidence>
<keyword evidence="2" id="KW-1003">Cell membrane</keyword>
<keyword evidence="3 7" id="KW-0732">Signal</keyword>
<protein>
    <submittedName>
        <fullName evidence="8">Predicted small secreted protein</fullName>
    </submittedName>
</protein>
<evidence type="ECO:0000313" key="9">
    <source>
        <dbReference type="Proteomes" id="UP000199046"/>
    </source>
</evidence>
<proteinExistence type="inferred from homology"/>
<name>A0A1I1LQA7_9GAMM</name>
<dbReference type="GO" id="GO:0016020">
    <property type="term" value="C:membrane"/>
    <property type="evidence" value="ECO:0007669"/>
    <property type="project" value="InterPro"/>
</dbReference>
<dbReference type="EMBL" id="FOLY01000005">
    <property type="protein sequence ID" value="SFC75304.1"/>
    <property type="molecule type" value="Genomic_DNA"/>
</dbReference>
<keyword evidence="6" id="KW-0449">Lipoprotein</keyword>
<dbReference type="RefSeq" id="WP_090134800.1">
    <property type="nucleotide sequence ID" value="NZ_FOLY01000005.1"/>
</dbReference>
<dbReference type="AlphaFoldDB" id="A0A1I1LQA7"/>